<keyword evidence="4" id="KW-1185">Reference proteome</keyword>
<dbReference type="SUPFAM" id="SSF50729">
    <property type="entry name" value="PH domain-like"/>
    <property type="match status" value="1"/>
</dbReference>
<accession>A0A8T2JC01</accession>
<dbReference type="Proteomes" id="UP000812440">
    <property type="component" value="Chromosome 3"/>
</dbReference>
<evidence type="ECO:0000313" key="4">
    <source>
        <dbReference type="Proteomes" id="UP000812440"/>
    </source>
</evidence>
<gene>
    <name evidence="3" type="ORF">GDO86_006739</name>
</gene>
<evidence type="ECO:0000313" key="3">
    <source>
        <dbReference type="EMBL" id="KAG8441107.1"/>
    </source>
</evidence>
<proteinExistence type="predicted"/>
<dbReference type="InterPro" id="IPR050996">
    <property type="entry name" value="Docking_Protein_DOK"/>
</dbReference>
<dbReference type="GO" id="GO:0007169">
    <property type="term" value="P:cell surface receptor protein tyrosine kinase signaling pathway"/>
    <property type="evidence" value="ECO:0007669"/>
    <property type="project" value="TreeGrafter"/>
</dbReference>
<dbReference type="PANTHER" id="PTHR21258">
    <property type="entry name" value="DOCKING PROTEIN RELATED"/>
    <property type="match status" value="1"/>
</dbReference>
<dbReference type="Gene3D" id="2.30.29.30">
    <property type="entry name" value="Pleckstrin-homology domain (PH domain)/Phosphotyrosine-binding domain (PTB)"/>
    <property type="match status" value="2"/>
</dbReference>
<reference evidence="3" key="1">
    <citation type="thesis" date="2020" institute="ProQuest LLC" country="789 East Eisenhower Parkway, Ann Arbor, MI, USA">
        <title>Comparative Genomics and Chromosome Evolution.</title>
        <authorList>
            <person name="Mudd A.B."/>
        </authorList>
    </citation>
    <scope>NUCLEOTIDE SEQUENCE</scope>
    <source>
        <strain evidence="3">Female2</strain>
        <tissue evidence="3">Blood</tissue>
    </source>
</reference>
<dbReference type="OrthoDB" id="6020914at2759"/>
<dbReference type="SMART" id="SM01244">
    <property type="entry name" value="IRS"/>
    <property type="match status" value="1"/>
</dbReference>
<organism evidence="3 4">
    <name type="scientific">Hymenochirus boettgeri</name>
    <name type="common">Congo dwarf clawed frog</name>
    <dbReference type="NCBI Taxonomy" id="247094"/>
    <lineage>
        <taxon>Eukaryota</taxon>
        <taxon>Metazoa</taxon>
        <taxon>Chordata</taxon>
        <taxon>Craniata</taxon>
        <taxon>Vertebrata</taxon>
        <taxon>Euteleostomi</taxon>
        <taxon>Amphibia</taxon>
        <taxon>Batrachia</taxon>
        <taxon>Anura</taxon>
        <taxon>Pipoidea</taxon>
        <taxon>Pipidae</taxon>
        <taxon>Pipinae</taxon>
        <taxon>Hymenochirus</taxon>
    </lineage>
</organism>
<dbReference type="InterPro" id="IPR011993">
    <property type="entry name" value="PH-like_dom_sf"/>
</dbReference>
<dbReference type="InterPro" id="IPR002404">
    <property type="entry name" value="IRS_PTB"/>
</dbReference>
<name>A0A8T2JC01_9PIPI</name>
<dbReference type="GO" id="GO:0005737">
    <property type="term" value="C:cytoplasm"/>
    <property type="evidence" value="ECO:0007669"/>
    <property type="project" value="TreeGrafter"/>
</dbReference>
<evidence type="ECO:0000259" key="2">
    <source>
        <dbReference type="Pfam" id="PF02174"/>
    </source>
</evidence>
<dbReference type="GO" id="GO:0007265">
    <property type="term" value="P:Ras protein signal transduction"/>
    <property type="evidence" value="ECO:0007669"/>
    <property type="project" value="TreeGrafter"/>
</dbReference>
<dbReference type="AlphaFoldDB" id="A0A8T2JC01"/>
<sequence>MEEGLGVLHEGSCSGLARLEIFEGSQPPDSGAMGKHVQRHTFFCIETTQRVYLLASETSEQPGWVRALCSLAFPRDRVPLERQLSHTAKSGLQLQENSLYTHHRESENNCLSLRDRQTGTQLFNWPYPYLRRFGRDKAGRRCTSGEGSFEFEDSSWRTPTSPKESTRSVAGQSTYMTAQKTPLNPVYDEPEGIRADAWKLQGTDGHEFGMNYPYLPGLDDYAVPRGKFIKQTTA</sequence>
<dbReference type="GO" id="GO:0043410">
    <property type="term" value="P:positive regulation of MAPK cascade"/>
    <property type="evidence" value="ECO:0007669"/>
    <property type="project" value="TreeGrafter"/>
</dbReference>
<comment type="caution">
    <text evidence="3">The sequence shown here is derived from an EMBL/GenBank/DDBJ whole genome shotgun (WGS) entry which is preliminary data.</text>
</comment>
<dbReference type="EMBL" id="JAACNH010000006">
    <property type="protein sequence ID" value="KAG8441107.1"/>
    <property type="molecule type" value="Genomic_DNA"/>
</dbReference>
<feature type="domain" description="IRS-type PTB" evidence="2">
    <location>
        <begin position="107"/>
        <end position="152"/>
    </location>
</feature>
<feature type="region of interest" description="Disordered" evidence="1">
    <location>
        <begin position="144"/>
        <end position="188"/>
    </location>
</feature>
<evidence type="ECO:0000256" key="1">
    <source>
        <dbReference type="SAM" id="MobiDB-lite"/>
    </source>
</evidence>
<feature type="compositionally biased region" description="Polar residues" evidence="1">
    <location>
        <begin position="156"/>
        <end position="182"/>
    </location>
</feature>
<dbReference type="PANTHER" id="PTHR21258:SF14">
    <property type="entry name" value="DOCKING PROTEIN 2"/>
    <property type="match status" value="1"/>
</dbReference>
<dbReference type="Pfam" id="PF02174">
    <property type="entry name" value="IRS"/>
    <property type="match status" value="1"/>
</dbReference>
<protein>
    <recommendedName>
        <fullName evidence="2">IRS-type PTB domain-containing protein</fullName>
    </recommendedName>
</protein>